<dbReference type="InterPro" id="IPR017972">
    <property type="entry name" value="Cyt_P450_CS"/>
</dbReference>
<evidence type="ECO:0000313" key="3">
    <source>
        <dbReference type="EMBL" id="SNR95830.1"/>
    </source>
</evidence>
<dbReference type="AlphaFoldDB" id="A0A239AJY0"/>
<keyword evidence="4" id="KW-1185">Reference proteome</keyword>
<keyword evidence="2" id="KW-0349">Heme</keyword>
<keyword evidence="2" id="KW-0479">Metal-binding</keyword>
<comment type="similarity">
    <text evidence="1 2">Belongs to the cytochrome P450 family.</text>
</comment>
<dbReference type="PANTHER" id="PTHR46696">
    <property type="entry name" value="P450, PUTATIVE (EUROFUNG)-RELATED"/>
    <property type="match status" value="1"/>
</dbReference>
<dbReference type="PRINTS" id="PR00359">
    <property type="entry name" value="BP450"/>
</dbReference>
<dbReference type="Gene3D" id="1.10.630.10">
    <property type="entry name" value="Cytochrome P450"/>
    <property type="match status" value="1"/>
</dbReference>
<keyword evidence="2" id="KW-0560">Oxidoreductase</keyword>
<dbReference type="PROSITE" id="PS00086">
    <property type="entry name" value="CYTOCHROME_P450"/>
    <property type="match status" value="1"/>
</dbReference>
<dbReference type="EMBL" id="FZNO01000047">
    <property type="protein sequence ID" value="SNR95830.1"/>
    <property type="molecule type" value="Genomic_DNA"/>
</dbReference>
<keyword evidence="2" id="KW-0408">Iron</keyword>
<dbReference type="Pfam" id="PF00067">
    <property type="entry name" value="p450"/>
    <property type="match status" value="1"/>
</dbReference>
<dbReference type="GO" id="GO:0020037">
    <property type="term" value="F:heme binding"/>
    <property type="evidence" value="ECO:0007669"/>
    <property type="project" value="InterPro"/>
</dbReference>
<dbReference type="RefSeq" id="WP_089338964.1">
    <property type="nucleotide sequence ID" value="NZ_FZNO01000047.1"/>
</dbReference>
<sequence>MTAVDTTVREAPVLPVDPFSHESILDPYPMHAQLRSAGPVAWLEKYGCFAVNGFEEVYEVLTDFETYCSSGGLGPKDIRKQTSWRPPSILESDPPTHTVMRRALTGVINPSSVRALRGPFTGPAEDLADAVVARGAIDAVRDLAEVYPLRVFPDAVGIPEEGREHLLPYGNMVFNAFGPENDIHREAFAHGEERSAAIMRNCARQNLSDSGFGARIWERAHEGLITPEQATLLVRALLSAGVDTTVFGIGNTLKVLSERPDAWAALRKNPHLAKFAVDEALRVESPFQKFHRTATVDAVLGGVHIPEGAKLLLFLGAANRDPRRWADGDRFDLERTAAGHVAFGMGLHQCVGQPIARLEIELVLQALLKRVERLEPTGEPVPILHNVLRGFESIPVRLVPATD</sequence>
<dbReference type="PANTHER" id="PTHR46696:SF1">
    <property type="entry name" value="CYTOCHROME P450 YJIB-RELATED"/>
    <property type="match status" value="1"/>
</dbReference>
<gene>
    <name evidence="3" type="ORF">SAMN06272737_1477</name>
</gene>
<organism evidence="3 4">
    <name type="scientific">Blastococcus mobilis</name>
    <dbReference type="NCBI Taxonomy" id="1938746"/>
    <lineage>
        <taxon>Bacteria</taxon>
        <taxon>Bacillati</taxon>
        <taxon>Actinomycetota</taxon>
        <taxon>Actinomycetes</taxon>
        <taxon>Geodermatophilales</taxon>
        <taxon>Geodermatophilaceae</taxon>
        <taxon>Blastococcus</taxon>
    </lineage>
</organism>
<evidence type="ECO:0000256" key="2">
    <source>
        <dbReference type="RuleBase" id="RU000461"/>
    </source>
</evidence>
<dbReference type="OrthoDB" id="54272at2"/>
<dbReference type="SUPFAM" id="SSF48264">
    <property type="entry name" value="Cytochrome P450"/>
    <property type="match status" value="1"/>
</dbReference>
<name>A0A239AJY0_9ACTN</name>
<dbReference type="GO" id="GO:0016705">
    <property type="term" value="F:oxidoreductase activity, acting on paired donors, with incorporation or reduction of molecular oxygen"/>
    <property type="evidence" value="ECO:0007669"/>
    <property type="project" value="InterPro"/>
</dbReference>
<dbReference type="GO" id="GO:0005506">
    <property type="term" value="F:iron ion binding"/>
    <property type="evidence" value="ECO:0007669"/>
    <property type="project" value="InterPro"/>
</dbReference>
<evidence type="ECO:0000256" key="1">
    <source>
        <dbReference type="ARBA" id="ARBA00010617"/>
    </source>
</evidence>
<dbReference type="InterPro" id="IPR001128">
    <property type="entry name" value="Cyt_P450"/>
</dbReference>
<keyword evidence="2" id="KW-0503">Monooxygenase</keyword>
<proteinExistence type="inferred from homology"/>
<reference evidence="3 4" key="1">
    <citation type="submission" date="2017-06" db="EMBL/GenBank/DDBJ databases">
        <authorList>
            <person name="Kim H.J."/>
            <person name="Triplett B.A."/>
        </authorList>
    </citation>
    <scope>NUCLEOTIDE SEQUENCE [LARGE SCALE GENOMIC DNA]</scope>
    <source>
        <strain evidence="3 4">DSM 44272</strain>
    </source>
</reference>
<protein>
    <submittedName>
        <fullName evidence="3">Cytochrome P450</fullName>
    </submittedName>
</protein>
<evidence type="ECO:0000313" key="4">
    <source>
        <dbReference type="Proteomes" id="UP000198403"/>
    </source>
</evidence>
<dbReference type="CDD" id="cd11037">
    <property type="entry name" value="CYP199A2-like"/>
    <property type="match status" value="1"/>
</dbReference>
<dbReference type="InterPro" id="IPR002397">
    <property type="entry name" value="Cyt_P450_B"/>
</dbReference>
<accession>A0A239AJY0</accession>
<dbReference type="GO" id="GO:0004497">
    <property type="term" value="F:monooxygenase activity"/>
    <property type="evidence" value="ECO:0007669"/>
    <property type="project" value="UniProtKB-KW"/>
</dbReference>
<dbReference type="InterPro" id="IPR036396">
    <property type="entry name" value="Cyt_P450_sf"/>
</dbReference>
<dbReference type="Proteomes" id="UP000198403">
    <property type="component" value="Unassembled WGS sequence"/>
</dbReference>